<dbReference type="EMBL" id="LDJX01000002">
    <property type="protein sequence ID" value="KPM32956.1"/>
    <property type="molecule type" value="Genomic_DNA"/>
</dbReference>
<organism evidence="2 3">
    <name type="scientific">Croceitalea dokdonensis DOKDO 023</name>
    <dbReference type="NCBI Taxonomy" id="1300341"/>
    <lineage>
        <taxon>Bacteria</taxon>
        <taxon>Pseudomonadati</taxon>
        <taxon>Bacteroidota</taxon>
        <taxon>Flavobacteriia</taxon>
        <taxon>Flavobacteriales</taxon>
        <taxon>Flavobacteriaceae</taxon>
        <taxon>Croceitalea</taxon>
    </lineage>
</organism>
<evidence type="ECO:0000256" key="1">
    <source>
        <dbReference type="SAM" id="Coils"/>
    </source>
</evidence>
<dbReference type="OrthoDB" id="1488726at2"/>
<name>A0A0N8H4C1_9FLAO</name>
<evidence type="ECO:0000313" key="2">
    <source>
        <dbReference type="EMBL" id="KPM32956.1"/>
    </source>
</evidence>
<dbReference type="AlphaFoldDB" id="A0A0N8H4C1"/>
<evidence type="ECO:0000313" key="3">
    <source>
        <dbReference type="Proteomes" id="UP000050280"/>
    </source>
</evidence>
<dbReference type="STRING" id="1300341.I595_1383"/>
<keyword evidence="3" id="KW-1185">Reference proteome</keyword>
<keyword evidence="1" id="KW-0175">Coiled coil</keyword>
<proteinExistence type="predicted"/>
<reference evidence="2 3" key="1">
    <citation type="submission" date="2015-09" db="EMBL/GenBank/DDBJ databases">
        <title>Genome sequence of the marine flavobacterium Croceitalea dokdonensis DOKDO 023 that contains proton- and sodium-pumping rhodopsins.</title>
        <authorList>
            <person name="Kwon S.-K."/>
            <person name="Lee H.K."/>
            <person name="Kwak M.-J."/>
            <person name="Kim J.F."/>
        </authorList>
    </citation>
    <scope>NUCLEOTIDE SEQUENCE [LARGE SCALE GENOMIC DNA]</scope>
    <source>
        <strain evidence="2 3">DOKDO 023</strain>
    </source>
</reference>
<sequence length="633" mass="72898">MKELKHLLFILLLIICSGCLEKKIPPIKKIAINDPFKATMVKSQYFQISGEKDNIIEGKEGTLLILPNGSLITAKGNKANGDITIELAEGLTLNTMILSNLTTTSRGKLLETGGMIYLNATSDGEQLQINPEKPIYIEIPTNRVEPDMMVYQGIRDSMGNMDWVKPKPLSNSLIPVDIFSLDFLPNGFREEVEKGLPFGTFEKPTDEIVDSLYYFQDVYMQNLVSQLNAINRLTNESSKDIFLNANQVNSFNDEERNTKDLDTISSSPKTEYGINPLKIKAIKSDGFQNTLIATREFQRRLKVMFKICRPDVLDIYIDNLDENMWELDRLVAEVLVDNRYQDDFLSFQKEKKTKVAGTSINSELLKKHYTKKMDEAKRDRERLSKKLTEIRKIEEQQLDSLKKEYQKVLNKRKRYRMQSYGFEQTQMGWINIDRGTEVKDWNYQSLELTVQEGANYDKIFSYIFYKSTNSLYRLNSADNITFYAGDAPAGSMPMPKHKPAVAVVVGYRGNKNFLAIKEFETTTLKNLNIRLKETTVEELNQKLSEFEINGSENSIKVDLNDINQIAPSKKEKQNLDDSYKFLKLLREKSFPSDSSFMRFDRVYQIELQVDTCVSNVRIKDEIMETLPEQVPML</sequence>
<dbReference type="RefSeq" id="WP_054558527.1">
    <property type="nucleotide sequence ID" value="NZ_LDJX01000002.1"/>
</dbReference>
<dbReference type="Proteomes" id="UP000050280">
    <property type="component" value="Unassembled WGS sequence"/>
</dbReference>
<protein>
    <submittedName>
        <fullName evidence="2">Cytochrome c, mono-and diheme variants family</fullName>
    </submittedName>
</protein>
<gene>
    <name evidence="2" type="ORF">I595_1383</name>
</gene>
<comment type="caution">
    <text evidence="2">The sequence shown here is derived from an EMBL/GenBank/DDBJ whole genome shotgun (WGS) entry which is preliminary data.</text>
</comment>
<accession>A0A0N8H4C1</accession>
<feature type="coiled-coil region" evidence="1">
    <location>
        <begin position="366"/>
        <end position="418"/>
    </location>
</feature>